<evidence type="ECO:0000313" key="2">
    <source>
        <dbReference type="Proteomes" id="UP001499882"/>
    </source>
</evidence>
<dbReference type="EMBL" id="BAABKN010000009">
    <property type="protein sequence ID" value="GAA4732274.1"/>
    <property type="molecule type" value="Genomic_DNA"/>
</dbReference>
<dbReference type="RefSeq" id="WP_345526065.1">
    <property type="nucleotide sequence ID" value="NZ_BAABKN010000009.1"/>
</dbReference>
<evidence type="ECO:0000313" key="1">
    <source>
        <dbReference type="EMBL" id="GAA4732274.1"/>
    </source>
</evidence>
<sequence>MRAADDPVAYVHGVLVKSFLSDRRRKSSHELPTAAVPDRGIADAVPTERAALLAALAELAPIDRAVVVLRF</sequence>
<reference evidence="2" key="1">
    <citation type="journal article" date="2019" name="Int. J. Syst. Evol. Microbiol.">
        <title>The Global Catalogue of Microorganisms (GCM) 10K type strain sequencing project: providing services to taxonomists for standard genome sequencing and annotation.</title>
        <authorList>
            <consortium name="The Broad Institute Genomics Platform"/>
            <consortium name="The Broad Institute Genome Sequencing Center for Infectious Disease"/>
            <person name="Wu L."/>
            <person name="Ma J."/>
        </authorList>
    </citation>
    <scope>NUCLEOTIDE SEQUENCE [LARGE SCALE GENOMIC DNA]</scope>
    <source>
        <strain evidence="2">JCM 18532</strain>
    </source>
</reference>
<name>A0ABP8YLM0_9ACTN</name>
<comment type="caution">
    <text evidence="1">The sequence shown here is derived from an EMBL/GenBank/DDBJ whole genome shotgun (WGS) entry which is preliminary data.</text>
</comment>
<dbReference type="Proteomes" id="UP001499882">
    <property type="component" value="Unassembled WGS sequence"/>
</dbReference>
<evidence type="ECO:0008006" key="3">
    <source>
        <dbReference type="Google" id="ProtNLM"/>
    </source>
</evidence>
<organism evidence="1 2">
    <name type="scientific">Nocardioides endophyticus</name>
    <dbReference type="NCBI Taxonomy" id="1353775"/>
    <lineage>
        <taxon>Bacteria</taxon>
        <taxon>Bacillati</taxon>
        <taxon>Actinomycetota</taxon>
        <taxon>Actinomycetes</taxon>
        <taxon>Propionibacteriales</taxon>
        <taxon>Nocardioidaceae</taxon>
        <taxon>Nocardioides</taxon>
    </lineage>
</organism>
<protein>
    <recommendedName>
        <fullName evidence="3">RNA polymerase sigma factor 70 region 4 type 2 domain-containing protein</fullName>
    </recommendedName>
</protein>
<keyword evidence="2" id="KW-1185">Reference proteome</keyword>
<proteinExistence type="predicted"/>
<accession>A0ABP8YLM0</accession>
<gene>
    <name evidence="1" type="ORF">GCM10023350_14560</name>
</gene>